<keyword evidence="4" id="KW-0808">Transferase</keyword>
<evidence type="ECO:0000259" key="2">
    <source>
        <dbReference type="Pfam" id="PF00535"/>
    </source>
</evidence>
<gene>
    <name evidence="3" type="ORF">B5F97_07345</name>
    <name evidence="4" type="ORF">DWW09_02070</name>
</gene>
<dbReference type="Gene3D" id="3.90.550.10">
    <property type="entry name" value="Spore Coat Polysaccharide Biosynthesis Protein SpsA, Chain A"/>
    <property type="match status" value="1"/>
</dbReference>
<dbReference type="Proteomes" id="UP000284366">
    <property type="component" value="Unassembled WGS sequence"/>
</dbReference>
<reference evidence="3" key="2">
    <citation type="journal article" date="2018" name="BMC Genomics">
        <title>Whole genome sequencing and function prediction of 133 gut anaerobes isolated from chicken caecum in pure cultures.</title>
        <authorList>
            <person name="Medvecky M."/>
            <person name="Cejkova D."/>
            <person name="Polansky O."/>
            <person name="Karasova D."/>
            <person name="Kubasova T."/>
            <person name="Cizek A."/>
            <person name="Rychlik I."/>
        </authorList>
    </citation>
    <scope>NUCLEOTIDE SEQUENCE</scope>
    <source>
        <strain evidence="3">An43</strain>
    </source>
</reference>
<dbReference type="Pfam" id="PF00535">
    <property type="entry name" value="Glycos_transf_2"/>
    <property type="match status" value="1"/>
</dbReference>
<dbReference type="Proteomes" id="UP000195386">
    <property type="component" value="Unassembled WGS sequence"/>
</dbReference>
<protein>
    <submittedName>
        <fullName evidence="4">Glycosyltransferase</fullName>
    </submittedName>
</protein>
<name>A0A1Y3YUC8_9BACE</name>
<sequence>MIIVSSDFIQDPLVSVVIATYNQVAYIEETILSVFTQRCSYPFEVIVADDGSNDGERQLLCDLQKKYSKQLKLIFNEKNLMVARNYVNAIQEAKGKYIATLDGDDYWNTVDKLQRQVDILEMHSEISIVYTGYRKFESDTKKNMGDVKTWKCVALNRMGIEAAFAFALGDIDYPLGSSACFRKDSYLYGCDKYEPLISTPYCAGEGTILNISMCMTGYFYFIPEVMVSYRILPDSLSHFEKKEELILFTFKYLRQRLLIAELLKLDKVKILNHSLWKIFCLAAINGMLKAYRVELEKLEADYKTQLPKRCFRIYSNSLMMFLGFGVTVFFSLFKNVKNQIGSL</sequence>
<evidence type="ECO:0000256" key="1">
    <source>
        <dbReference type="SAM" id="Phobius"/>
    </source>
</evidence>
<comment type="caution">
    <text evidence="3">The sequence shown here is derived from an EMBL/GenBank/DDBJ whole genome shotgun (WGS) entry which is preliminary data.</text>
</comment>
<keyword evidence="1" id="KW-0472">Membrane</keyword>
<reference evidence="4 6" key="3">
    <citation type="submission" date="2018-08" db="EMBL/GenBank/DDBJ databases">
        <title>A genome reference for cultivated species of the human gut microbiota.</title>
        <authorList>
            <person name="Zou Y."/>
            <person name="Xue W."/>
            <person name="Luo G."/>
        </authorList>
    </citation>
    <scope>NUCLEOTIDE SEQUENCE [LARGE SCALE GENOMIC DNA]</scope>
    <source>
        <strain evidence="4 6">AF14-27</strain>
    </source>
</reference>
<evidence type="ECO:0000313" key="4">
    <source>
        <dbReference type="EMBL" id="RGV58566.1"/>
    </source>
</evidence>
<dbReference type="EMBL" id="NFII01000005">
    <property type="protein sequence ID" value="OUO01453.1"/>
    <property type="molecule type" value="Genomic_DNA"/>
</dbReference>
<dbReference type="InterPro" id="IPR001173">
    <property type="entry name" value="Glyco_trans_2-like"/>
</dbReference>
<dbReference type="PANTHER" id="PTHR22916">
    <property type="entry name" value="GLYCOSYLTRANSFERASE"/>
    <property type="match status" value="1"/>
</dbReference>
<keyword evidence="1" id="KW-1133">Transmembrane helix</keyword>
<evidence type="ECO:0000313" key="5">
    <source>
        <dbReference type="Proteomes" id="UP000195386"/>
    </source>
</evidence>
<dbReference type="SUPFAM" id="SSF53448">
    <property type="entry name" value="Nucleotide-diphospho-sugar transferases"/>
    <property type="match status" value="1"/>
</dbReference>
<dbReference type="GO" id="GO:0016758">
    <property type="term" value="F:hexosyltransferase activity"/>
    <property type="evidence" value="ECO:0007669"/>
    <property type="project" value="UniProtKB-ARBA"/>
</dbReference>
<organism evidence="3 5">
    <name type="scientific">Bacteroides clarus</name>
    <dbReference type="NCBI Taxonomy" id="626929"/>
    <lineage>
        <taxon>Bacteria</taxon>
        <taxon>Pseudomonadati</taxon>
        <taxon>Bacteroidota</taxon>
        <taxon>Bacteroidia</taxon>
        <taxon>Bacteroidales</taxon>
        <taxon>Bacteroidaceae</taxon>
        <taxon>Bacteroides</taxon>
    </lineage>
</organism>
<evidence type="ECO:0000313" key="6">
    <source>
        <dbReference type="Proteomes" id="UP000284366"/>
    </source>
</evidence>
<reference evidence="5" key="1">
    <citation type="submission" date="2017-04" db="EMBL/GenBank/DDBJ databases">
        <title>Function of individual gut microbiota members based on whole genome sequencing of pure cultures obtained from chicken caecum.</title>
        <authorList>
            <person name="Medvecky M."/>
            <person name="Cejkova D."/>
            <person name="Polansky O."/>
            <person name="Karasova D."/>
            <person name="Kubasova T."/>
            <person name="Cizek A."/>
            <person name="Rychlik I."/>
        </authorList>
    </citation>
    <scope>NUCLEOTIDE SEQUENCE [LARGE SCALE GENOMIC DNA]</scope>
    <source>
        <strain evidence="5">An43</strain>
    </source>
</reference>
<dbReference type="PANTHER" id="PTHR22916:SF3">
    <property type="entry name" value="UDP-GLCNAC:BETAGAL BETA-1,3-N-ACETYLGLUCOSAMINYLTRANSFERASE-LIKE PROTEIN 1"/>
    <property type="match status" value="1"/>
</dbReference>
<feature type="transmembrane region" description="Helical" evidence="1">
    <location>
        <begin position="313"/>
        <end position="333"/>
    </location>
</feature>
<feature type="domain" description="Glycosyltransferase 2-like" evidence="2">
    <location>
        <begin position="15"/>
        <end position="146"/>
    </location>
</feature>
<keyword evidence="1" id="KW-0812">Transmembrane</keyword>
<evidence type="ECO:0000313" key="3">
    <source>
        <dbReference type="EMBL" id="OUO01453.1"/>
    </source>
</evidence>
<proteinExistence type="predicted"/>
<accession>A0A1Y3YUC8</accession>
<dbReference type="RefSeq" id="WP_087425905.1">
    <property type="nucleotide sequence ID" value="NZ_CAMMFP010000012.1"/>
</dbReference>
<dbReference type="AlphaFoldDB" id="A0A1Y3YUC8"/>
<dbReference type="EMBL" id="QRZG01000003">
    <property type="protein sequence ID" value="RGV58566.1"/>
    <property type="molecule type" value="Genomic_DNA"/>
</dbReference>
<dbReference type="InterPro" id="IPR029044">
    <property type="entry name" value="Nucleotide-diphossugar_trans"/>
</dbReference>